<evidence type="ECO:0000313" key="2">
    <source>
        <dbReference type="Proteomes" id="UP000218784"/>
    </source>
</evidence>
<proteinExistence type="predicted"/>
<comment type="caution">
    <text evidence="1">The sequence shown here is derived from an EMBL/GenBank/DDBJ whole genome shotgun (WGS) entry which is preliminary data.</text>
</comment>
<dbReference type="AlphaFoldDB" id="A0A2A4I455"/>
<dbReference type="Proteomes" id="UP000218784">
    <property type="component" value="Unassembled WGS sequence"/>
</dbReference>
<sequence length="363" mass="39008">MSAKPFSAGGHDDPDTVAAYVAAADRRADERLATAMADIFLPERHRLDERTRIAILRMTEATVTALEREIAGHAARLLIARGLDEVAGILTANRTMTLDRLIEAGVLRDSDVMGEIIAQARIDLIDAALIANRMPGTTAALLGRLAESGDGVVRTRAVAYLVADGRRRLPAAERRAELPGELYYRLAWWIAAALRERLGAVQADGAIDRALVEATQRSIAAYDEGERVEAVAAQLAGAIDATPADMPRLLLEALVEGRAILFSALLARALAVEPADARALMLDGDSDRLWLAMRALAFARDDMARIGWLLCEADAARDAERLADALDPVAALAPDTAALVVAPLAMPRDYRAALRTLARTRVS</sequence>
<evidence type="ECO:0000313" key="1">
    <source>
        <dbReference type="EMBL" id="PCG10687.1"/>
    </source>
</evidence>
<reference evidence="1 2" key="1">
    <citation type="submission" date="2017-09" db="EMBL/GenBank/DDBJ databases">
        <title>Sphingomonas ginsenosidimutans KACC 14949, whole genome shotgun sequence.</title>
        <authorList>
            <person name="Feng G."/>
            <person name="Zhu H."/>
        </authorList>
    </citation>
    <scope>NUCLEOTIDE SEQUENCE [LARGE SCALE GENOMIC DNA]</scope>
    <source>
        <strain evidence="1 2">KACC 14949</strain>
    </source>
</reference>
<dbReference type="Pfam" id="PF10098">
    <property type="entry name" value="DUF2336"/>
    <property type="match status" value="1"/>
</dbReference>
<dbReference type="InterPro" id="IPR019285">
    <property type="entry name" value="DUF2336"/>
</dbReference>
<name>A0A2A4I455_9SPHN</name>
<accession>A0A2A4I455</accession>
<dbReference type="RefSeq" id="WP_066487811.1">
    <property type="nucleotide sequence ID" value="NZ_JAIEOT010000070.1"/>
</dbReference>
<protein>
    <submittedName>
        <fullName evidence="1">DUF2336 domain-containing protein</fullName>
    </submittedName>
</protein>
<organism evidence="1 2">
    <name type="scientific">Sphingomonas ginsenosidimutans</name>
    <dbReference type="NCBI Taxonomy" id="862134"/>
    <lineage>
        <taxon>Bacteria</taxon>
        <taxon>Pseudomonadati</taxon>
        <taxon>Pseudomonadota</taxon>
        <taxon>Alphaproteobacteria</taxon>
        <taxon>Sphingomonadales</taxon>
        <taxon>Sphingomonadaceae</taxon>
        <taxon>Sphingomonas</taxon>
    </lineage>
</organism>
<dbReference type="EMBL" id="NWVD01000001">
    <property type="protein sequence ID" value="PCG10687.1"/>
    <property type="molecule type" value="Genomic_DNA"/>
</dbReference>
<gene>
    <name evidence="1" type="ORF">COA17_04710</name>
</gene>
<keyword evidence="2" id="KW-1185">Reference proteome</keyword>